<name>A0A5P1EWB2_ASPOF</name>
<dbReference type="Gramene" id="ONK70202">
    <property type="protein sequence ID" value="ONK70202"/>
    <property type="gene ID" value="A4U43_C05F31320"/>
</dbReference>
<gene>
    <name evidence="1" type="ORF">A4U43_C05F31320</name>
</gene>
<dbReference type="EMBL" id="CM007385">
    <property type="protein sequence ID" value="ONK70202.1"/>
    <property type="molecule type" value="Genomic_DNA"/>
</dbReference>
<accession>A0A5P1EWB2</accession>
<organism evidence="1 2">
    <name type="scientific">Asparagus officinalis</name>
    <name type="common">Garden asparagus</name>
    <dbReference type="NCBI Taxonomy" id="4686"/>
    <lineage>
        <taxon>Eukaryota</taxon>
        <taxon>Viridiplantae</taxon>
        <taxon>Streptophyta</taxon>
        <taxon>Embryophyta</taxon>
        <taxon>Tracheophyta</taxon>
        <taxon>Spermatophyta</taxon>
        <taxon>Magnoliopsida</taxon>
        <taxon>Liliopsida</taxon>
        <taxon>Asparagales</taxon>
        <taxon>Asparagaceae</taxon>
        <taxon>Asparagoideae</taxon>
        <taxon>Asparagus</taxon>
    </lineage>
</organism>
<evidence type="ECO:0000313" key="2">
    <source>
        <dbReference type="Proteomes" id="UP000243459"/>
    </source>
</evidence>
<proteinExistence type="predicted"/>
<keyword evidence="2" id="KW-1185">Reference proteome</keyword>
<dbReference type="AlphaFoldDB" id="A0A5P1EWB2"/>
<evidence type="ECO:0000313" key="1">
    <source>
        <dbReference type="EMBL" id="ONK70202.1"/>
    </source>
</evidence>
<dbReference type="Proteomes" id="UP000243459">
    <property type="component" value="Chromosome 5"/>
</dbReference>
<reference evidence="2" key="1">
    <citation type="journal article" date="2017" name="Nat. Commun.">
        <title>The asparagus genome sheds light on the origin and evolution of a young Y chromosome.</title>
        <authorList>
            <person name="Harkess A."/>
            <person name="Zhou J."/>
            <person name="Xu C."/>
            <person name="Bowers J.E."/>
            <person name="Van der Hulst R."/>
            <person name="Ayyampalayam S."/>
            <person name="Mercati F."/>
            <person name="Riccardi P."/>
            <person name="McKain M.R."/>
            <person name="Kakrana A."/>
            <person name="Tang H."/>
            <person name="Ray J."/>
            <person name="Groenendijk J."/>
            <person name="Arikit S."/>
            <person name="Mathioni S.M."/>
            <person name="Nakano M."/>
            <person name="Shan H."/>
            <person name="Telgmann-Rauber A."/>
            <person name="Kanno A."/>
            <person name="Yue Z."/>
            <person name="Chen H."/>
            <person name="Li W."/>
            <person name="Chen Y."/>
            <person name="Xu X."/>
            <person name="Zhang Y."/>
            <person name="Luo S."/>
            <person name="Chen H."/>
            <person name="Gao J."/>
            <person name="Mao Z."/>
            <person name="Pires J.C."/>
            <person name="Luo M."/>
            <person name="Kudrna D."/>
            <person name="Wing R.A."/>
            <person name="Meyers B.C."/>
            <person name="Yi K."/>
            <person name="Kong H."/>
            <person name="Lavrijsen P."/>
            <person name="Sunseri F."/>
            <person name="Falavigna A."/>
            <person name="Ye Y."/>
            <person name="Leebens-Mack J.H."/>
            <person name="Chen G."/>
        </authorList>
    </citation>
    <scope>NUCLEOTIDE SEQUENCE [LARGE SCALE GENOMIC DNA]</scope>
    <source>
        <strain evidence="2">cv. DH0086</strain>
    </source>
</reference>
<sequence length="83" mass="9471">MSLITVTHEIVFFSYFGRNVTYALRSSGGIGPESEFLDRLPWAVAGSCVAPALKSWVGMEPERRLSWRLRRPRKRREPSSEGM</sequence>
<protein>
    <submittedName>
        <fullName evidence="1">Uncharacterized protein</fullName>
    </submittedName>
</protein>